<dbReference type="SUPFAM" id="SSF51905">
    <property type="entry name" value="FAD/NAD(P)-binding domain"/>
    <property type="match status" value="1"/>
</dbReference>
<dbReference type="Gene3D" id="6.10.250.650">
    <property type="match status" value="1"/>
</dbReference>
<gene>
    <name evidence="2" type="ORF">IDM40_26070</name>
</gene>
<dbReference type="InterPro" id="IPR036188">
    <property type="entry name" value="FAD/NAD-bd_sf"/>
</dbReference>
<organism evidence="2 3">
    <name type="scientific">Nocardiopsis coralli</name>
    <dbReference type="NCBI Taxonomy" id="2772213"/>
    <lineage>
        <taxon>Bacteria</taxon>
        <taxon>Bacillati</taxon>
        <taxon>Actinomycetota</taxon>
        <taxon>Actinomycetes</taxon>
        <taxon>Streptosporangiales</taxon>
        <taxon>Nocardiopsidaceae</taxon>
        <taxon>Nocardiopsis</taxon>
    </lineage>
</organism>
<sequence>MRKILVVGAGQSGLQLALGLLAEGYDVTLATLAGPEEVLAGNVMSTQCLFGPALRRERRHGLALWDDHATGIGGVGVRVGDPGGATPAISWLGRLEEPAQSVDQRVKMSTWMRLFVQGGGTLLRRRVTPEELAETARGYALVVVAAGRGDLAELFPRDEQRSAFRAPQRRLTLAYVTGVEDDPSGPVLERTSITGAGEVFTLPTLSVSGPCHALMVEAVPGGPMDRPLPREAGGEEVVAALQGVLRRHAPWYRDRFARARPADRGATLHGAYTPVVREPVAHLADGTPVLGMADSVVSNDPITAQGANMASLAADVHRRAIVDHGSRPFDERFMRATFASYWRYARQVTAWSKVMLTGPPHVWDLFRLAERHQETADRFADSFSDPTGLIDWFLHPERASAYIDGVRRTHPRVGEHVAL</sequence>
<accession>A0ABR9PE67</accession>
<dbReference type="EMBL" id="JADBGI010000035">
    <property type="protein sequence ID" value="MBE3002140.1"/>
    <property type="molecule type" value="Genomic_DNA"/>
</dbReference>
<comment type="caution">
    <text evidence="2">The sequence shown here is derived from an EMBL/GenBank/DDBJ whole genome shotgun (WGS) entry which is preliminary data.</text>
</comment>
<protein>
    <submittedName>
        <fullName evidence="2">FAD-binding oxidoreductase</fullName>
    </submittedName>
</protein>
<evidence type="ECO:0000313" key="2">
    <source>
        <dbReference type="EMBL" id="MBE3002140.1"/>
    </source>
</evidence>
<name>A0ABR9PE67_9ACTN</name>
<dbReference type="Proteomes" id="UP000806528">
    <property type="component" value="Unassembled WGS sequence"/>
</dbReference>
<dbReference type="Gene3D" id="3.50.50.60">
    <property type="entry name" value="FAD/NAD(P)-binding domain"/>
    <property type="match status" value="3"/>
</dbReference>
<evidence type="ECO:0000313" key="3">
    <source>
        <dbReference type="Proteomes" id="UP000806528"/>
    </source>
</evidence>
<proteinExistence type="predicted"/>
<evidence type="ECO:0000259" key="1">
    <source>
        <dbReference type="Pfam" id="PF17885"/>
    </source>
</evidence>
<dbReference type="InterPro" id="IPR041654">
    <property type="entry name" value="StyA_sbd"/>
</dbReference>
<feature type="domain" description="Styrene monooxygenase StyA putative substrate binding" evidence="1">
    <location>
        <begin position="147"/>
        <end position="255"/>
    </location>
</feature>
<reference evidence="2 3" key="1">
    <citation type="submission" date="2020-09" db="EMBL/GenBank/DDBJ databases">
        <title>Diversity and distribution of actinomycetes associated with coral in the coast of Hainan.</title>
        <authorList>
            <person name="Li F."/>
        </authorList>
    </citation>
    <scope>NUCLEOTIDE SEQUENCE [LARGE SCALE GENOMIC DNA]</scope>
    <source>
        <strain evidence="2 3">HNM0947</strain>
    </source>
</reference>
<dbReference type="Pfam" id="PF17885">
    <property type="entry name" value="Smoa_sbd"/>
    <property type="match status" value="1"/>
</dbReference>
<dbReference type="RefSeq" id="WP_193124730.1">
    <property type="nucleotide sequence ID" value="NZ_JADBGI010000035.1"/>
</dbReference>
<keyword evidence="3" id="KW-1185">Reference proteome</keyword>